<dbReference type="GO" id="GO:0046872">
    <property type="term" value="F:metal ion binding"/>
    <property type="evidence" value="ECO:0007669"/>
    <property type="project" value="UniProtKB-KW"/>
</dbReference>
<gene>
    <name evidence="10" type="ORF">CGW93_00775</name>
</gene>
<organism evidence="10 11">
    <name type="scientific">candidate division WOR-3 bacterium 4484_18</name>
    <dbReference type="NCBI Taxonomy" id="2020626"/>
    <lineage>
        <taxon>Bacteria</taxon>
        <taxon>Bacteria division WOR-3</taxon>
    </lineage>
</organism>
<proteinExistence type="inferred from homology"/>
<evidence type="ECO:0000256" key="8">
    <source>
        <dbReference type="ARBA" id="ARBA00049934"/>
    </source>
</evidence>
<dbReference type="Gene3D" id="1.10.599.10">
    <property type="entry name" value="Aldehyde Ferredoxin Oxidoreductase Protein, subunit A, domain 3"/>
    <property type="match status" value="1"/>
</dbReference>
<dbReference type="Gene3D" id="1.10.569.10">
    <property type="entry name" value="Aldehyde Ferredoxin Oxidoreductase Protein, subunit A, domain 2"/>
    <property type="match status" value="1"/>
</dbReference>
<dbReference type="SUPFAM" id="SSF48310">
    <property type="entry name" value="Aldehyde ferredoxin oxidoreductase, C-terminal domains"/>
    <property type="match status" value="1"/>
</dbReference>
<dbReference type="EMBL" id="NMUJ01000005">
    <property type="protein sequence ID" value="OYV03472.1"/>
    <property type="molecule type" value="Genomic_DNA"/>
</dbReference>
<dbReference type="PANTHER" id="PTHR30038:SF0">
    <property type="entry name" value="TUNGSTEN-CONTAINING ALDEHYDE FERREDOXIN OXIDOREDUCTASE"/>
    <property type="match status" value="1"/>
</dbReference>
<dbReference type="GO" id="GO:0009055">
    <property type="term" value="F:electron transfer activity"/>
    <property type="evidence" value="ECO:0007669"/>
    <property type="project" value="InterPro"/>
</dbReference>
<dbReference type="InterPro" id="IPR036503">
    <property type="entry name" value="Ald_Fedxn_OxRdtase_N_sf"/>
</dbReference>
<dbReference type="SUPFAM" id="SSF56228">
    <property type="entry name" value="Aldehyde ferredoxin oxidoreductase, N-terminal domain"/>
    <property type="match status" value="1"/>
</dbReference>
<evidence type="ECO:0000256" key="7">
    <source>
        <dbReference type="ARBA" id="ARBA00023014"/>
    </source>
</evidence>
<keyword evidence="5" id="KW-0560">Oxidoreductase</keyword>
<dbReference type="GO" id="GO:0051539">
    <property type="term" value="F:4 iron, 4 sulfur cluster binding"/>
    <property type="evidence" value="ECO:0007669"/>
    <property type="project" value="UniProtKB-KW"/>
</dbReference>
<dbReference type="InterPro" id="IPR013983">
    <property type="entry name" value="Ald_Fedxn_OxRdtase_N"/>
</dbReference>
<sequence>MGYTGKYLDVDLSTGKIKVNPSPWDWLRDFLGGKGLGARILLDELSPKLDPLSPDSLLILLTGPLTGTTMPSSGRWTIVVKSPHTGTFNDSHIGGNFGVKLKKAGFDFVIIRGRAPKPVYLHIFDGGAEIKNATDLWGKRIFEVDDILHDRYKDASVGVIGPAGENLVTFACISFDKGRQSGRGGTGTVMGSKNLKALVVQGAGGINYHDADGFRQLVVKLNQKLRKHPVRMKRHKIGTLNCIWEGIDGGVLPFYNYGGKWDARIIELVPQVLIEKGMLQGKRGCYSCPFVCTNYTRIPKGEYAGKTYEVPEYEPTALFGCNLGIFSYEDIVYAHTLCNDLGVDAISMANITGFAMECYERDLVSSEIPLHWGNGDAVIEFIKSVAYKRGIGELFAGGVKRAAAQIGKGSEKFAIHVKGLEIAGVDPRASWGMALAFATADRGGCHQRAWTARAELYGKVDKHSPEQLAQFVRYVQDERAAAYSLVVCDFMPISEDEFAELITKDTGFEMEADDYVKLGERIWNLVRIFNLREGFTRKDDTLPARFFEEYIEDGPAKGELIPRDKFDKMLDIYYEIRGWNKEGVPTESKLKELGLSDLSRELR</sequence>
<evidence type="ECO:0000256" key="1">
    <source>
        <dbReference type="ARBA" id="ARBA00001966"/>
    </source>
</evidence>
<evidence type="ECO:0000313" key="11">
    <source>
        <dbReference type="Proteomes" id="UP000216312"/>
    </source>
</evidence>
<dbReference type="Proteomes" id="UP000216312">
    <property type="component" value="Unassembled WGS sequence"/>
</dbReference>
<dbReference type="InterPro" id="IPR001203">
    <property type="entry name" value="OxRdtase_Ald_Fedxn_C"/>
</dbReference>
<comment type="caution">
    <text evidence="10">The sequence shown here is derived from an EMBL/GenBank/DDBJ whole genome shotgun (WGS) entry which is preliminary data.</text>
</comment>
<evidence type="ECO:0000313" key="10">
    <source>
        <dbReference type="EMBL" id="OYV03472.1"/>
    </source>
</evidence>
<keyword evidence="4" id="KW-0479">Metal-binding</keyword>
<comment type="cofactor">
    <cofactor evidence="1">
        <name>[4Fe-4S] cluster</name>
        <dbReference type="ChEBI" id="CHEBI:49883"/>
    </cofactor>
</comment>
<dbReference type="Gene3D" id="3.60.9.10">
    <property type="entry name" value="Aldehyde ferredoxin oxidoreductase, N-terminal domain"/>
    <property type="match status" value="1"/>
</dbReference>
<dbReference type="Pfam" id="PF02730">
    <property type="entry name" value="AFOR_N"/>
    <property type="match status" value="1"/>
</dbReference>
<dbReference type="Pfam" id="PF01314">
    <property type="entry name" value="AFOR_C"/>
    <property type="match status" value="1"/>
</dbReference>
<dbReference type="InterPro" id="IPR036021">
    <property type="entry name" value="Tungsten_al_ferr_oxy-like_C"/>
</dbReference>
<accession>A0A257LVM6</accession>
<keyword evidence="7" id="KW-0411">Iron-sulfur</keyword>
<keyword evidence="3" id="KW-0004">4Fe-4S</keyword>
<keyword evidence="6" id="KW-0408">Iron</keyword>
<dbReference type="PANTHER" id="PTHR30038">
    <property type="entry name" value="ALDEHYDE FERREDOXIN OXIDOREDUCTASE"/>
    <property type="match status" value="1"/>
</dbReference>
<dbReference type="InterPro" id="IPR013985">
    <property type="entry name" value="Ald_Fedxn_OxRdtase_dom3"/>
</dbReference>
<dbReference type="InterPro" id="IPR051919">
    <property type="entry name" value="W-dependent_AOR"/>
</dbReference>
<dbReference type="AlphaFoldDB" id="A0A257LVM6"/>
<dbReference type="SMART" id="SM00790">
    <property type="entry name" value="AFOR_N"/>
    <property type="match status" value="1"/>
</dbReference>
<dbReference type="InterPro" id="IPR013984">
    <property type="entry name" value="Ald_Fedxn_OxRdtase_dom2"/>
</dbReference>
<name>A0A257LVM6_UNCW3</name>
<feature type="domain" description="Aldehyde ferredoxin oxidoreductase N-terminal" evidence="9">
    <location>
        <begin position="3"/>
        <end position="204"/>
    </location>
</feature>
<evidence type="ECO:0000256" key="3">
    <source>
        <dbReference type="ARBA" id="ARBA00022485"/>
    </source>
</evidence>
<comment type="cofactor">
    <cofactor evidence="8">
        <name>tungstopterin</name>
        <dbReference type="ChEBI" id="CHEBI:30402"/>
    </cofactor>
</comment>
<evidence type="ECO:0000256" key="5">
    <source>
        <dbReference type="ARBA" id="ARBA00023002"/>
    </source>
</evidence>
<evidence type="ECO:0000259" key="9">
    <source>
        <dbReference type="SMART" id="SM00790"/>
    </source>
</evidence>
<protein>
    <submittedName>
        <fullName evidence="10">Aldehyde ferredoxin oxidoreductase</fullName>
    </submittedName>
</protein>
<reference evidence="11" key="1">
    <citation type="submission" date="2017-07" db="EMBL/GenBank/DDBJ databases">
        <title>Novel pathways for hydrocarbon cycling and metabolic interdependencies in hydrothermal sediment communities.</title>
        <authorList>
            <person name="Dombrowski N."/>
            <person name="Seitz K."/>
            <person name="Teske A."/>
            <person name="Baker B."/>
        </authorList>
    </citation>
    <scope>NUCLEOTIDE SEQUENCE [LARGE SCALE GENOMIC DNA]</scope>
</reference>
<comment type="similarity">
    <text evidence="2">Belongs to the AOR/FOR family.</text>
</comment>
<evidence type="ECO:0000256" key="4">
    <source>
        <dbReference type="ARBA" id="ARBA00022723"/>
    </source>
</evidence>
<evidence type="ECO:0000256" key="6">
    <source>
        <dbReference type="ARBA" id="ARBA00023004"/>
    </source>
</evidence>
<evidence type="ECO:0000256" key="2">
    <source>
        <dbReference type="ARBA" id="ARBA00011032"/>
    </source>
</evidence>
<dbReference type="GO" id="GO:0016625">
    <property type="term" value="F:oxidoreductase activity, acting on the aldehyde or oxo group of donors, iron-sulfur protein as acceptor"/>
    <property type="evidence" value="ECO:0007669"/>
    <property type="project" value="InterPro"/>
</dbReference>